<dbReference type="STRING" id="708197.A0A166QMR8"/>
<evidence type="ECO:0000313" key="2">
    <source>
        <dbReference type="Proteomes" id="UP000076552"/>
    </source>
</evidence>
<protein>
    <submittedName>
        <fullName evidence="1">Transposase</fullName>
    </submittedName>
</protein>
<proteinExistence type="predicted"/>
<reference evidence="1 2" key="1">
    <citation type="submission" date="2015-06" db="EMBL/GenBank/DDBJ databases">
        <title>Survival trade-offs in plant roots during colonization by closely related pathogenic and mutualistic fungi.</title>
        <authorList>
            <person name="Hacquard S."/>
            <person name="Kracher B."/>
            <person name="Hiruma K."/>
            <person name="Weinman A."/>
            <person name="Muench P."/>
            <person name="Garrido Oter R."/>
            <person name="Ver Loren van Themaat E."/>
            <person name="Dallerey J.-F."/>
            <person name="Damm U."/>
            <person name="Henrissat B."/>
            <person name="Lespinet O."/>
            <person name="Thon M."/>
            <person name="Kemen E."/>
            <person name="McHardy A.C."/>
            <person name="Schulze-Lefert P."/>
            <person name="O'Connell R.J."/>
        </authorList>
    </citation>
    <scope>NUCLEOTIDE SEQUENCE [LARGE SCALE GENOMIC DNA]</scope>
    <source>
        <strain evidence="1 2">0861</strain>
    </source>
</reference>
<evidence type="ECO:0000313" key="1">
    <source>
        <dbReference type="EMBL" id="KZL68129.1"/>
    </source>
</evidence>
<gene>
    <name evidence="1" type="ORF">CT0861_10127</name>
</gene>
<name>A0A166QMR8_9PEZI</name>
<organism evidence="1 2">
    <name type="scientific">Colletotrichum tofieldiae</name>
    <dbReference type="NCBI Taxonomy" id="708197"/>
    <lineage>
        <taxon>Eukaryota</taxon>
        <taxon>Fungi</taxon>
        <taxon>Dikarya</taxon>
        <taxon>Ascomycota</taxon>
        <taxon>Pezizomycotina</taxon>
        <taxon>Sordariomycetes</taxon>
        <taxon>Hypocreomycetidae</taxon>
        <taxon>Glomerellales</taxon>
        <taxon>Glomerellaceae</taxon>
        <taxon>Colletotrichum</taxon>
        <taxon>Colletotrichum spaethianum species complex</taxon>
    </lineage>
</organism>
<sequence>MYKRQFQKWNWKKYHTKAYQQNRAQGVLVETCRGVATCRRPARRHLGQIPVENSVHYHLADTLKRDFVQSTPKFARALLHRNRQYELAEKTYISIREIIIGTARRDLAWSQSNRTMKTSAPGARAFNHFQLAFEFFDIGDFTNCGPILRQAFRDVEKAIKTVQEPIEFYEDLLIVIPELIYNRERKEILQCYLLHLSRILRIINPGQPITLAATTLQQLFSTEAYQIGHDKLKTIGKIVADSYMELRGDCDYSSIVAGVRATSVSSNGDRATYTQGLRNSLKGLAQYTVEHFGEGSDEHHFLAIASLSMARSLDLPSDELHALYEKGICLLTAANPTKRKDWSNISLLRLNLYNKTMAYYIEAEDSDSAVTYLQESLSVTDLAYSRADNDLNKRFRAQSQFPCRFMLIDMLNSQGRVEEAAELKANLLKSAFLSEMRKEDLKELNPDGVPQDS</sequence>
<comment type="caution">
    <text evidence="1">The sequence shown here is derived from an EMBL/GenBank/DDBJ whole genome shotgun (WGS) entry which is preliminary data.</text>
</comment>
<keyword evidence="2" id="KW-1185">Reference proteome</keyword>
<dbReference type="Proteomes" id="UP000076552">
    <property type="component" value="Unassembled WGS sequence"/>
</dbReference>
<accession>A0A166QMR8</accession>
<dbReference type="EMBL" id="LFIV01000129">
    <property type="protein sequence ID" value="KZL68129.1"/>
    <property type="molecule type" value="Genomic_DNA"/>
</dbReference>
<dbReference type="AlphaFoldDB" id="A0A166QMR8"/>